<dbReference type="InterPro" id="IPR029526">
    <property type="entry name" value="PGBD"/>
</dbReference>
<dbReference type="PANTHER" id="PTHR46599:SF3">
    <property type="entry name" value="PIGGYBAC TRANSPOSABLE ELEMENT-DERIVED PROTEIN 4"/>
    <property type="match status" value="1"/>
</dbReference>
<dbReference type="EMBL" id="JANEYF010001235">
    <property type="protein sequence ID" value="KAJ8965361.1"/>
    <property type="molecule type" value="Genomic_DNA"/>
</dbReference>
<sequence length="167" mass="19685">MDSIYHHSLFHRVPMSYNRFVLLLKCWHFANNEGQDGTRTYKIRPLLNMMMQRTKDLYKPGDTVVVDETMIPFRGRLSFRQYNPSKASRYGIKLYKVCTPEGFTYSTSIYDGKSEKLPDLDLPGSTVVNLTRDLFGEGRLIITDNYYTSLHLAKYLYNKKNQLDRYR</sequence>
<keyword evidence="3" id="KW-1185">Reference proteome</keyword>
<dbReference type="Proteomes" id="UP001162156">
    <property type="component" value="Unassembled WGS sequence"/>
</dbReference>
<reference evidence="2" key="1">
    <citation type="journal article" date="2023" name="Insect Mol. Biol.">
        <title>Genome sequencing provides insights into the evolution of gene families encoding plant cell wall-degrading enzymes in longhorned beetles.</title>
        <authorList>
            <person name="Shin N.R."/>
            <person name="Okamura Y."/>
            <person name="Kirsch R."/>
            <person name="Pauchet Y."/>
        </authorList>
    </citation>
    <scope>NUCLEOTIDE SEQUENCE</scope>
    <source>
        <strain evidence="2">RBIC_L_NR</strain>
    </source>
</reference>
<dbReference type="AlphaFoldDB" id="A0AAV8ZMX6"/>
<dbReference type="Pfam" id="PF13843">
    <property type="entry name" value="DDE_Tnp_1_7"/>
    <property type="match status" value="1"/>
</dbReference>
<accession>A0AAV8ZMX6</accession>
<name>A0AAV8ZMX6_9CUCU</name>
<proteinExistence type="predicted"/>
<organism evidence="2 3">
    <name type="scientific">Rhamnusium bicolor</name>
    <dbReference type="NCBI Taxonomy" id="1586634"/>
    <lineage>
        <taxon>Eukaryota</taxon>
        <taxon>Metazoa</taxon>
        <taxon>Ecdysozoa</taxon>
        <taxon>Arthropoda</taxon>
        <taxon>Hexapoda</taxon>
        <taxon>Insecta</taxon>
        <taxon>Pterygota</taxon>
        <taxon>Neoptera</taxon>
        <taxon>Endopterygota</taxon>
        <taxon>Coleoptera</taxon>
        <taxon>Polyphaga</taxon>
        <taxon>Cucujiformia</taxon>
        <taxon>Chrysomeloidea</taxon>
        <taxon>Cerambycidae</taxon>
        <taxon>Lepturinae</taxon>
        <taxon>Rhagiini</taxon>
        <taxon>Rhamnusium</taxon>
    </lineage>
</organism>
<comment type="caution">
    <text evidence="2">The sequence shown here is derived from an EMBL/GenBank/DDBJ whole genome shotgun (WGS) entry which is preliminary data.</text>
</comment>
<evidence type="ECO:0000259" key="1">
    <source>
        <dbReference type="Pfam" id="PF13843"/>
    </source>
</evidence>
<evidence type="ECO:0000313" key="3">
    <source>
        <dbReference type="Proteomes" id="UP001162156"/>
    </source>
</evidence>
<dbReference type="PANTHER" id="PTHR46599">
    <property type="entry name" value="PIGGYBAC TRANSPOSABLE ELEMENT-DERIVED PROTEIN 4"/>
    <property type="match status" value="1"/>
</dbReference>
<evidence type="ECO:0000313" key="2">
    <source>
        <dbReference type="EMBL" id="KAJ8965361.1"/>
    </source>
</evidence>
<feature type="domain" description="PiggyBac transposable element-derived protein" evidence="1">
    <location>
        <begin position="7"/>
        <end position="160"/>
    </location>
</feature>
<gene>
    <name evidence="2" type="ORF">NQ314_004201</name>
</gene>
<protein>
    <recommendedName>
        <fullName evidence="1">PiggyBac transposable element-derived protein domain-containing protein</fullName>
    </recommendedName>
</protein>